<keyword evidence="5" id="KW-0234">DNA repair</keyword>
<dbReference type="SUPFAM" id="SSF52980">
    <property type="entry name" value="Restriction endonuclease-like"/>
    <property type="match status" value="1"/>
</dbReference>
<accession>A0A494TDP2</accession>
<proteinExistence type="inferred from homology"/>
<evidence type="ECO:0000256" key="4">
    <source>
        <dbReference type="ARBA" id="ARBA00022801"/>
    </source>
</evidence>
<dbReference type="OrthoDB" id="9801520at2"/>
<evidence type="ECO:0000313" key="7">
    <source>
        <dbReference type="EMBL" id="AYJ85173.1"/>
    </source>
</evidence>
<dbReference type="AlphaFoldDB" id="A0A494TDP2"/>
<keyword evidence="7" id="KW-0614">Plasmid</keyword>
<protein>
    <submittedName>
        <fullName evidence="7">Very short patch repair endonuclease</fullName>
    </submittedName>
</protein>
<dbReference type="EMBL" id="CP032828">
    <property type="protein sequence ID" value="AYJ85173.1"/>
    <property type="molecule type" value="Genomic_DNA"/>
</dbReference>
<keyword evidence="2 7" id="KW-0255">Endonuclease</keyword>
<dbReference type="GO" id="GO:0006298">
    <property type="term" value="P:mismatch repair"/>
    <property type="evidence" value="ECO:0007669"/>
    <property type="project" value="InterPro"/>
</dbReference>
<keyword evidence="1" id="KW-0540">Nuclease</keyword>
<evidence type="ECO:0000256" key="6">
    <source>
        <dbReference type="ARBA" id="ARBA00029466"/>
    </source>
</evidence>
<reference evidence="7 8" key="1">
    <citation type="submission" date="2018-09" db="EMBL/GenBank/DDBJ databases">
        <title>Sphingomonas peninsula sp. nov., isolated from fildes peninsula, Antarctic soil.</title>
        <authorList>
            <person name="Yingchao G."/>
        </authorList>
    </citation>
    <scope>NUCLEOTIDE SEQUENCE [LARGE SCALE GENOMIC DNA]</scope>
    <source>
        <strain evidence="7 8">YZ-8</strain>
        <plasmid evidence="7 8">unnamed1</plasmid>
    </source>
</reference>
<dbReference type="CDD" id="cd00221">
    <property type="entry name" value="Vsr"/>
    <property type="match status" value="1"/>
</dbReference>
<dbReference type="GO" id="GO:0016787">
    <property type="term" value="F:hydrolase activity"/>
    <property type="evidence" value="ECO:0007669"/>
    <property type="project" value="UniProtKB-KW"/>
</dbReference>
<dbReference type="Proteomes" id="UP000276254">
    <property type="component" value="Plasmid unnamed1"/>
</dbReference>
<dbReference type="Pfam" id="PF03852">
    <property type="entry name" value="Vsr"/>
    <property type="match status" value="1"/>
</dbReference>
<keyword evidence="3" id="KW-0227">DNA damage</keyword>
<evidence type="ECO:0000256" key="3">
    <source>
        <dbReference type="ARBA" id="ARBA00022763"/>
    </source>
</evidence>
<dbReference type="InterPro" id="IPR011335">
    <property type="entry name" value="Restrct_endonuc-II-like"/>
</dbReference>
<evidence type="ECO:0000256" key="1">
    <source>
        <dbReference type="ARBA" id="ARBA00022722"/>
    </source>
</evidence>
<comment type="similarity">
    <text evidence="6">Belongs to the Vsr family.</text>
</comment>
<dbReference type="REBASE" id="275534">
    <property type="entry name" value="V.SspYZ8ORF3850P"/>
</dbReference>
<sequence length="197" mass="22190">MRWWCRSSKPLPVTWSPPSPACWPWTGQRRSLRCGASGLAEAAISDARRRNMAAIRGTNTKPELVLRRGLHAMGLRYRLHSRSLPGKPDLVFPGRRTVIFVNGCFWHGHACHLFKWPKTRADFWRTKIGGNIVRDQKVRAALAAVGWRVLDVWECALKGRERQPVDDVLQQCVAFLESDVATASIGHPQTVTISDDA</sequence>
<dbReference type="Gene3D" id="3.40.960.10">
    <property type="entry name" value="VSR Endonuclease"/>
    <property type="match status" value="1"/>
</dbReference>
<dbReference type="NCBIfam" id="TIGR00632">
    <property type="entry name" value="vsr"/>
    <property type="match status" value="1"/>
</dbReference>
<gene>
    <name evidence="7" type="ORF">D3Y57_03855</name>
</gene>
<geneLocation type="plasmid" evidence="7">
    <name>unnamed1</name>
</geneLocation>
<dbReference type="InterPro" id="IPR004603">
    <property type="entry name" value="DNA_mismatch_endonuc_vsr"/>
</dbReference>
<evidence type="ECO:0000256" key="2">
    <source>
        <dbReference type="ARBA" id="ARBA00022759"/>
    </source>
</evidence>
<name>A0A494TDP2_SPHPE</name>
<organism evidence="7 8">
    <name type="scientific">Sphingomonas paeninsulae</name>
    <dbReference type="NCBI Taxonomy" id="2319844"/>
    <lineage>
        <taxon>Bacteria</taxon>
        <taxon>Pseudomonadati</taxon>
        <taxon>Pseudomonadota</taxon>
        <taxon>Alphaproteobacteria</taxon>
        <taxon>Sphingomonadales</taxon>
        <taxon>Sphingomonadaceae</taxon>
        <taxon>Sphingomonas</taxon>
    </lineage>
</organism>
<keyword evidence="4" id="KW-0378">Hydrolase</keyword>
<evidence type="ECO:0000256" key="5">
    <source>
        <dbReference type="ARBA" id="ARBA00023204"/>
    </source>
</evidence>
<evidence type="ECO:0000313" key="8">
    <source>
        <dbReference type="Proteomes" id="UP000276254"/>
    </source>
</evidence>
<keyword evidence="8" id="KW-1185">Reference proteome</keyword>
<dbReference type="KEGG" id="spha:D3Y57_03855"/>
<dbReference type="GO" id="GO:0004519">
    <property type="term" value="F:endonuclease activity"/>
    <property type="evidence" value="ECO:0007669"/>
    <property type="project" value="UniProtKB-KW"/>
</dbReference>